<comment type="subcellular location">
    <subcellularLocation>
        <location evidence="1">Membrane</location>
        <topology evidence="1">Single-pass membrane protein</topology>
    </subcellularLocation>
</comment>
<name>A0A5S6QRT3_TRIMR</name>
<evidence type="ECO:0000256" key="1">
    <source>
        <dbReference type="ARBA" id="ARBA00004167"/>
    </source>
</evidence>
<feature type="disulfide bond" evidence="12">
    <location>
        <begin position="874"/>
        <end position="888"/>
    </location>
</feature>
<sequence>MQWKLWTAVEAFLWILFAHALSESRWQNATCIPHCFSTDCSKAACTCSPDGGELFCESCQSRMRLPNVQYNYSRKLRFGWLLNGRSQNFSYLHIRIENFENECQLDSLHFFDGDGIYSNRVVSLVGSFAKEAALQKKEFVATSGQAFVYLHSGLACSMAGLNVSYRLDHCPNSCSGNGICNVTTGLCDCFKGSGPSCRTIPCNQLCAQNAGKPRKGLNDRECKCEELHPGEALWQVLNSDAPFGVASQAVCVVGNSAWSIGGYTFSPVRSIIIMLYHFNNNSWTIPRTIDAPLNRYGHSVVEYGGDLYMFGGLVGKRQITNDFMKLDLETLTWKRLTHQGIYASMPFQTMGHTAHVIGNSMLTFLGFSPLYGYVNTVQEYNFLNGTWKAVHTTGAIPRGTYGHTSVFDPITRMLYFYGGFRATSSTSGDMIDDLYLYDPAKRQWKLLPSSGFPSFLHSAAILSGIMIVLRGHARENSNAKCGKFVIDSILTYDISCGTWSTLAIPDYLNTTLSRYGHRTVVHEKMMHLFGGFSGTLMNDVLLFRPGNCMYNRAKEECPNSQQGLKCVIYKGRCRSLEDALQRTEVEKRGSQTIETPCSYKSFGRNLNCASISDCATCTSIEGHPCRWCGDRCSTDCVTQHIKKPDLCPTTINCSFYYNCLSCERASPHCTWVFNEHHVYTCTEVKTQSENSVTKKSLSEVVRPSGLDASACKSCSTISSCSECTKNGCFWCTTTQDCFDQNALVLSHSYGQCIQWTGNQDDCSLLDCPSIQTCKDCLLAGPNCGWCDDGSGTGLGHCMYGSSNGPVVWNEERSTYFVDVGLCPLTSWYVTSCPACQCNGHGFCSNETAEEESSSGQLKCLSCANRTTGSHCERCVEGYYGNALNGGDCTACECNGQATHCDPFHGQCYCNTKGVSGYNCDKCEQKYIGDPRNQTCFYELTVDFVFTFNLNGEDDAHITRINFVTRPPKENTDVSFKLTCTGLLNSQGKVNLTVFSGAFGNNRLRRFLIGSACHEVERRFSAEEFLFGTDANTTFFVFLYDFKTPMIIQISFAQTPSVDWMKFFITFALCFFILLVVAFALWKIKQRFDLYRRRQRLFVEMAQMASRPFGVVQLQLTPDASQFRNPRPIAIEPCNDYRAAVVTFAVRLPTGGQKFVPDGQTGLAVASALCTVTPGQLAQLQTPPLVVQRKRKLKRPSCLFLSSS</sequence>
<dbReference type="SMART" id="SM00423">
    <property type="entry name" value="PSI"/>
    <property type="match status" value="3"/>
</dbReference>
<dbReference type="Pfam" id="PF00053">
    <property type="entry name" value="EGF_laminin"/>
    <property type="match status" value="1"/>
</dbReference>
<evidence type="ECO:0000256" key="11">
    <source>
        <dbReference type="ARBA" id="ARBA00023292"/>
    </source>
</evidence>
<dbReference type="CDD" id="cd00055">
    <property type="entry name" value="EGF_Lam"/>
    <property type="match status" value="2"/>
</dbReference>
<dbReference type="GO" id="GO:0005794">
    <property type="term" value="C:Golgi apparatus"/>
    <property type="evidence" value="ECO:0007669"/>
    <property type="project" value="TreeGrafter"/>
</dbReference>
<organism evidence="16 17">
    <name type="scientific">Trichuris muris</name>
    <name type="common">Mouse whipworm</name>
    <dbReference type="NCBI Taxonomy" id="70415"/>
    <lineage>
        <taxon>Eukaryota</taxon>
        <taxon>Metazoa</taxon>
        <taxon>Ecdysozoa</taxon>
        <taxon>Nematoda</taxon>
        <taxon>Enoplea</taxon>
        <taxon>Dorylaimia</taxon>
        <taxon>Trichinellida</taxon>
        <taxon>Trichuridae</taxon>
        <taxon>Trichuris</taxon>
    </lineage>
</organism>
<dbReference type="InterPro" id="IPR056737">
    <property type="entry name" value="Beta-prop_ATRN-MKLN-like"/>
</dbReference>
<feature type="signal peptide" evidence="14">
    <location>
        <begin position="1"/>
        <end position="22"/>
    </location>
</feature>
<keyword evidence="11 12" id="KW-0424">Laminin EGF-like domain</keyword>
<dbReference type="STRING" id="70415.A0A5S6QRT3"/>
<dbReference type="PROSITE" id="PS50027">
    <property type="entry name" value="EGF_LAM_2"/>
    <property type="match status" value="1"/>
</dbReference>
<dbReference type="InterPro" id="IPR056863">
    <property type="entry name" value="LMN_ATRN_NET-like_EGF"/>
</dbReference>
<dbReference type="AlphaFoldDB" id="A0A5S6QRT3"/>
<dbReference type="Pfam" id="PF24973">
    <property type="entry name" value="EGF_LMN_ATRN"/>
    <property type="match status" value="1"/>
</dbReference>
<dbReference type="InterPro" id="IPR056732">
    <property type="entry name" value="GBD_ATRN"/>
</dbReference>
<keyword evidence="16" id="KW-1185">Reference proteome</keyword>
<evidence type="ECO:0000313" key="17">
    <source>
        <dbReference type="WBParaSite" id="TMUE_2000009864.1"/>
    </source>
</evidence>
<evidence type="ECO:0000259" key="15">
    <source>
        <dbReference type="PROSITE" id="PS50027"/>
    </source>
</evidence>
<dbReference type="InterPro" id="IPR016201">
    <property type="entry name" value="PSI"/>
</dbReference>
<evidence type="ECO:0000256" key="14">
    <source>
        <dbReference type="SAM" id="SignalP"/>
    </source>
</evidence>
<evidence type="ECO:0000256" key="5">
    <source>
        <dbReference type="ARBA" id="ARBA00022729"/>
    </source>
</evidence>
<evidence type="ECO:0000256" key="4">
    <source>
        <dbReference type="ARBA" id="ARBA00022692"/>
    </source>
</evidence>
<dbReference type="Gene3D" id="2.10.25.10">
    <property type="entry name" value="Laminin"/>
    <property type="match status" value="1"/>
</dbReference>
<feature type="chain" id="PRO_5024424849" evidence="14">
    <location>
        <begin position="23"/>
        <end position="1203"/>
    </location>
</feature>
<dbReference type="PANTHER" id="PTHR46376:SF2">
    <property type="entry name" value="DISTRACTED, ISOFORM B"/>
    <property type="match status" value="1"/>
</dbReference>
<accession>A0A5S6QRT3</accession>
<keyword evidence="3" id="KW-0245">EGF-like domain</keyword>
<reference evidence="17" key="1">
    <citation type="submission" date="2019-12" db="UniProtKB">
        <authorList>
            <consortium name="WormBaseParasite"/>
        </authorList>
    </citation>
    <scope>IDENTIFICATION</scope>
</reference>
<keyword evidence="8 13" id="KW-0472">Membrane</keyword>
<dbReference type="PROSITE" id="PS01248">
    <property type="entry name" value="EGF_LAM_1"/>
    <property type="match status" value="1"/>
</dbReference>
<feature type="disulfide bond" evidence="12">
    <location>
        <begin position="862"/>
        <end position="871"/>
    </location>
</feature>
<comment type="caution">
    <text evidence="12">Lacks conserved residue(s) required for the propagation of feature annotation.</text>
</comment>
<dbReference type="Proteomes" id="UP000046395">
    <property type="component" value="Unassembled WGS sequence"/>
</dbReference>
<evidence type="ECO:0000256" key="10">
    <source>
        <dbReference type="ARBA" id="ARBA00023180"/>
    </source>
</evidence>
<keyword evidence="7 13" id="KW-1133">Transmembrane helix</keyword>
<keyword evidence="4 13" id="KW-0812">Transmembrane</keyword>
<dbReference type="InterPro" id="IPR035914">
    <property type="entry name" value="Sperma_CUB_dom_sf"/>
</dbReference>
<evidence type="ECO:0000313" key="16">
    <source>
        <dbReference type="Proteomes" id="UP000046395"/>
    </source>
</evidence>
<evidence type="ECO:0000256" key="7">
    <source>
        <dbReference type="ARBA" id="ARBA00022989"/>
    </source>
</evidence>
<keyword evidence="9 12" id="KW-1015">Disulfide bond</keyword>
<protein>
    <submittedName>
        <fullName evidence="17">Laminin EGF-like domain-containing protein</fullName>
    </submittedName>
</protein>
<dbReference type="Pfam" id="PF24981">
    <property type="entry name" value="Beta-prop_ATRN-LZTR1"/>
    <property type="match status" value="1"/>
</dbReference>
<dbReference type="Pfam" id="PF01437">
    <property type="entry name" value="PSI"/>
    <property type="match status" value="1"/>
</dbReference>
<dbReference type="InterPro" id="IPR002165">
    <property type="entry name" value="Plexin_repeat"/>
</dbReference>
<keyword evidence="5 14" id="KW-0732">Signal</keyword>
<dbReference type="InterPro" id="IPR002049">
    <property type="entry name" value="LE_dom"/>
</dbReference>
<dbReference type="SUPFAM" id="SSF49854">
    <property type="entry name" value="Spermadhesin, CUB domain"/>
    <property type="match status" value="1"/>
</dbReference>
<dbReference type="PANTHER" id="PTHR46376">
    <property type="entry name" value="LEUCINE-ZIPPER-LIKE TRANSCRIPTIONAL REGULATOR 1"/>
    <property type="match status" value="1"/>
</dbReference>
<evidence type="ECO:0000256" key="8">
    <source>
        <dbReference type="ARBA" id="ARBA00023136"/>
    </source>
</evidence>
<evidence type="ECO:0000256" key="13">
    <source>
        <dbReference type="SAM" id="Phobius"/>
    </source>
</evidence>
<dbReference type="SUPFAM" id="SSF57196">
    <property type="entry name" value="EGF/Laminin"/>
    <property type="match status" value="1"/>
</dbReference>
<dbReference type="Gene3D" id="2.120.10.80">
    <property type="entry name" value="Kelch-type beta propeller"/>
    <property type="match status" value="2"/>
</dbReference>
<dbReference type="InterPro" id="IPR051568">
    <property type="entry name" value="LZTR1/Attractin"/>
</dbReference>
<evidence type="ECO:0000256" key="6">
    <source>
        <dbReference type="ARBA" id="ARBA00022737"/>
    </source>
</evidence>
<dbReference type="GO" id="GO:0016020">
    <property type="term" value="C:membrane"/>
    <property type="evidence" value="ECO:0007669"/>
    <property type="project" value="UniProtKB-SubCell"/>
</dbReference>
<keyword evidence="6" id="KW-0677">Repeat</keyword>
<dbReference type="SUPFAM" id="SSF117281">
    <property type="entry name" value="Kelch motif"/>
    <property type="match status" value="1"/>
</dbReference>
<dbReference type="Pfam" id="PF24972">
    <property type="entry name" value="GBD_ATRN"/>
    <property type="match status" value="1"/>
</dbReference>
<keyword evidence="10" id="KW-0325">Glycoprotein</keyword>
<evidence type="ECO:0000256" key="3">
    <source>
        <dbReference type="ARBA" id="ARBA00022536"/>
    </source>
</evidence>
<feature type="domain" description="Laminin EGF-like" evidence="15">
    <location>
        <begin position="835"/>
        <end position="890"/>
    </location>
</feature>
<dbReference type="SMART" id="SM00180">
    <property type="entry name" value="EGF_Lam"/>
    <property type="match status" value="2"/>
</dbReference>
<keyword evidence="2" id="KW-0880">Kelch repeat</keyword>
<proteinExistence type="predicted"/>
<dbReference type="WBParaSite" id="TMUE_2000009864.1">
    <property type="protein sequence ID" value="TMUE_2000009864.1"/>
    <property type="gene ID" value="WBGene00288712"/>
</dbReference>
<evidence type="ECO:0000256" key="9">
    <source>
        <dbReference type="ARBA" id="ARBA00023157"/>
    </source>
</evidence>
<feature type="transmembrane region" description="Helical" evidence="13">
    <location>
        <begin position="1059"/>
        <end position="1083"/>
    </location>
</feature>
<dbReference type="InterPro" id="IPR015915">
    <property type="entry name" value="Kelch-typ_b-propeller"/>
</dbReference>
<evidence type="ECO:0000256" key="12">
    <source>
        <dbReference type="PROSITE-ProRule" id="PRU00460"/>
    </source>
</evidence>
<evidence type="ECO:0000256" key="2">
    <source>
        <dbReference type="ARBA" id="ARBA00022441"/>
    </source>
</evidence>